<organism evidence="1 2">
    <name type="scientific">Spodoptera exigua</name>
    <name type="common">Beet armyworm</name>
    <name type="synonym">Noctua fulgens</name>
    <dbReference type="NCBI Taxonomy" id="7107"/>
    <lineage>
        <taxon>Eukaryota</taxon>
        <taxon>Metazoa</taxon>
        <taxon>Ecdysozoa</taxon>
        <taxon>Arthropoda</taxon>
        <taxon>Hexapoda</taxon>
        <taxon>Insecta</taxon>
        <taxon>Pterygota</taxon>
        <taxon>Neoptera</taxon>
        <taxon>Endopterygota</taxon>
        <taxon>Lepidoptera</taxon>
        <taxon>Glossata</taxon>
        <taxon>Ditrysia</taxon>
        <taxon>Noctuoidea</taxon>
        <taxon>Noctuidae</taxon>
        <taxon>Amphipyrinae</taxon>
        <taxon>Spodoptera</taxon>
    </lineage>
</organism>
<dbReference type="Proteomes" id="UP000814243">
    <property type="component" value="Unassembled WGS sequence"/>
</dbReference>
<dbReference type="EMBL" id="JACEFF010000190">
    <property type="protein sequence ID" value="KAH9642363.1"/>
    <property type="molecule type" value="Genomic_DNA"/>
</dbReference>
<proteinExistence type="predicted"/>
<accession>A0A922SME3</accession>
<evidence type="ECO:0000313" key="2">
    <source>
        <dbReference type="Proteomes" id="UP000814243"/>
    </source>
</evidence>
<dbReference type="AlphaFoldDB" id="A0A922SME3"/>
<evidence type="ECO:0000313" key="1">
    <source>
        <dbReference type="EMBL" id="KAH9642363.1"/>
    </source>
</evidence>
<name>A0A922SME3_SPOEX</name>
<reference evidence="1" key="1">
    <citation type="journal article" date="2021" name="G3 (Bethesda)">
        <title>Genome and transcriptome analysis of the beet armyworm Spodoptera exigua reveals targets for pest control. .</title>
        <authorList>
            <person name="Simon S."/>
            <person name="Breeschoten T."/>
            <person name="Jansen H.J."/>
            <person name="Dirks R.P."/>
            <person name="Schranz M.E."/>
            <person name="Ros V.I.D."/>
        </authorList>
    </citation>
    <scope>NUCLEOTIDE SEQUENCE</scope>
    <source>
        <strain evidence="1">TB_SE_WUR_2020</strain>
    </source>
</reference>
<sequence length="114" mass="12712">MKMSSSVLKDKNITSFAPLTCQSSTYITKCTVRSKNSWVTVLLRHRVTYIACHARRTGSSYMNQTAGLLFVAEGAELRTVCDNDVISRTITSTAIVTLDQGCVLRSKRSHHHFT</sequence>
<comment type="caution">
    <text evidence="1">The sequence shown here is derived from an EMBL/GenBank/DDBJ whole genome shotgun (WGS) entry which is preliminary data.</text>
</comment>
<gene>
    <name evidence="1" type="ORF">HF086_004895</name>
</gene>
<protein>
    <submittedName>
        <fullName evidence="1">Uncharacterized protein</fullName>
    </submittedName>
</protein>